<evidence type="ECO:0000313" key="3">
    <source>
        <dbReference type="EMBL" id="KAH6900551.1"/>
    </source>
</evidence>
<dbReference type="SUPFAM" id="SSF57959">
    <property type="entry name" value="Leucine zipper domain"/>
    <property type="match status" value="1"/>
</dbReference>
<name>A0A9P8WJD4_9HYPO</name>
<dbReference type="PANTHER" id="PTHR39607:SF1">
    <property type="entry name" value="B-ZIP TRANSCRIPTION FACTOR (EUROFUNG)"/>
    <property type="match status" value="1"/>
</dbReference>
<feature type="compositionally biased region" description="Basic and acidic residues" evidence="1">
    <location>
        <begin position="70"/>
        <end position="79"/>
    </location>
</feature>
<organism evidence="3 4">
    <name type="scientific">Thelonectria olida</name>
    <dbReference type="NCBI Taxonomy" id="1576542"/>
    <lineage>
        <taxon>Eukaryota</taxon>
        <taxon>Fungi</taxon>
        <taxon>Dikarya</taxon>
        <taxon>Ascomycota</taxon>
        <taxon>Pezizomycotina</taxon>
        <taxon>Sordariomycetes</taxon>
        <taxon>Hypocreomycetidae</taxon>
        <taxon>Hypocreales</taxon>
        <taxon>Nectriaceae</taxon>
        <taxon>Thelonectria</taxon>
    </lineage>
</organism>
<dbReference type="CDD" id="cd14688">
    <property type="entry name" value="bZIP_YAP"/>
    <property type="match status" value="1"/>
</dbReference>
<dbReference type="EMBL" id="JAGPYM010000001">
    <property type="protein sequence ID" value="KAH6900551.1"/>
    <property type="molecule type" value="Genomic_DNA"/>
</dbReference>
<keyword evidence="4" id="KW-1185">Reference proteome</keyword>
<sequence>MSMFTMSQPHYAYSAPAPAPRQYSGHATSSAFSSSANPDEDWTKISDLAERRRIQNRIAQRNYRKKLKRRLEDLERRAGSSDGDDSEKQSQPAPTKTKRSSKSKAQPVTPVKTLPSQFTPPMEHTDEIFFNNSYDERERSHTPPLFTYSTYPAPDELLLHPYGSPQPYPAITTADSYPNYLTASTVPVTLPSMSHFSDAVKREPYGDDGMSPYMPYSFMPGMDLNASSPYEHHSNPHTPPLSHSFDHSANCSESGYEYPTTPLSMPGSPGMVHPQH</sequence>
<evidence type="ECO:0000259" key="2">
    <source>
        <dbReference type="PROSITE" id="PS00036"/>
    </source>
</evidence>
<dbReference type="PANTHER" id="PTHR39607">
    <property type="entry name" value="XANTHOCILLIN BIOSYNTHESIS CLUSTER TRANSCRIPTION FACTOR XANC-RELATED"/>
    <property type="match status" value="1"/>
</dbReference>
<feature type="region of interest" description="Disordered" evidence="1">
    <location>
        <begin position="1"/>
        <end position="123"/>
    </location>
</feature>
<gene>
    <name evidence="3" type="ORF">B0T10DRAFT_31572</name>
</gene>
<dbReference type="AlphaFoldDB" id="A0A9P8WJD4"/>
<feature type="compositionally biased region" description="Basic and acidic residues" evidence="1">
    <location>
        <begin position="41"/>
        <end position="53"/>
    </location>
</feature>
<feature type="compositionally biased region" description="Low complexity" evidence="1">
    <location>
        <begin position="7"/>
        <end position="36"/>
    </location>
</feature>
<evidence type="ECO:0000256" key="1">
    <source>
        <dbReference type="SAM" id="MobiDB-lite"/>
    </source>
</evidence>
<accession>A0A9P8WJD4</accession>
<feature type="domain" description="BZIP" evidence="2">
    <location>
        <begin position="51"/>
        <end position="66"/>
    </location>
</feature>
<dbReference type="OrthoDB" id="194358at2759"/>
<dbReference type="GO" id="GO:0003700">
    <property type="term" value="F:DNA-binding transcription factor activity"/>
    <property type="evidence" value="ECO:0007669"/>
    <property type="project" value="InterPro"/>
</dbReference>
<proteinExistence type="predicted"/>
<feature type="region of interest" description="Disordered" evidence="1">
    <location>
        <begin position="227"/>
        <end position="276"/>
    </location>
</feature>
<dbReference type="InterPro" id="IPR004827">
    <property type="entry name" value="bZIP"/>
</dbReference>
<dbReference type="Proteomes" id="UP000777438">
    <property type="component" value="Unassembled WGS sequence"/>
</dbReference>
<reference evidence="3 4" key="1">
    <citation type="journal article" date="2021" name="Nat. Commun.">
        <title>Genetic determinants of endophytism in the Arabidopsis root mycobiome.</title>
        <authorList>
            <person name="Mesny F."/>
            <person name="Miyauchi S."/>
            <person name="Thiergart T."/>
            <person name="Pickel B."/>
            <person name="Atanasova L."/>
            <person name="Karlsson M."/>
            <person name="Huettel B."/>
            <person name="Barry K.W."/>
            <person name="Haridas S."/>
            <person name="Chen C."/>
            <person name="Bauer D."/>
            <person name="Andreopoulos W."/>
            <person name="Pangilinan J."/>
            <person name="LaButti K."/>
            <person name="Riley R."/>
            <person name="Lipzen A."/>
            <person name="Clum A."/>
            <person name="Drula E."/>
            <person name="Henrissat B."/>
            <person name="Kohler A."/>
            <person name="Grigoriev I.V."/>
            <person name="Martin F.M."/>
            <person name="Hacquard S."/>
        </authorList>
    </citation>
    <scope>NUCLEOTIDE SEQUENCE [LARGE SCALE GENOMIC DNA]</scope>
    <source>
        <strain evidence="3 4">MPI-CAGE-CH-0241</strain>
    </source>
</reference>
<dbReference type="Gene3D" id="1.20.5.170">
    <property type="match status" value="1"/>
</dbReference>
<dbReference type="InterPro" id="IPR046347">
    <property type="entry name" value="bZIP_sf"/>
</dbReference>
<comment type="caution">
    <text evidence="3">The sequence shown here is derived from an EMBL/GenBank/DDBJ whole genome shotgun (WGS) entry which is preliminary data.</text>
</comment>
<dbReference type="PROSITE" id="PS00036">
    <property type="entry name" value="BZIP_BASIC"/>
    <property type="match status" value="1"/>
</dbReference>
<protein>
    <recommendedName>
        <fullName evidence="2">BZIP domain-containing protein</fullName>
    </recommendedName>
</protein>
<evidence type="ECO:0000313" key="4">
    <source>
        <dbReference type="Proteomes" id="UP000777438"/>
    </source>
</evidence>
<dbReference type="InterPro" id="IPR052635">
    <property type="entry name" value="Sec_Metab_Biosynth_Reg"/>
</dbReference>